<feature type="region of interest" description="Disordered" evidence="3">
    <location>
        <begin position="231"/>
        <end position="252"/>
    </location>
</feature>
<sequence>MRPSALILAAAGLTAAQDATSNCTDGLYMIVARATGEDPGTGRVGVVANNVSSSIPDSFIEPIVYPATFANYSVSEGDGVAAMTAAIRDRVAACPQGKIALLGFSQGAQVSADTLCGRDDGTGTAFSETPELGAEYAESIVAVVMFGDPSHSVNATFNQGNSTRNGIFARNNVTACEPFTSKMRSWCDANDLYCDSGNSSRVHGSYFNNTAYLADASSFIISQFNQVDSGVKNDNSTSNSTDTNSTDSSTSSGYSLKVGMGSSQMLSAAFATACGSLLFLLL</sequence>
<gene>
    <name evidence="5" type="ORF">SLS63_003925</name>
</gene>
<evidence type="ECO:0008006" key="7">
    <source>
        <dbReference type="Google" id="ProtNLM"/>
    </source>
</evidence>
<dbReference type="EMBL" id="JAKNSF020000013">
    <property type="protein sequence ID" value="KAK7735455.1"/>
    <property type="molecule type" value="Genomic_DNA"/>
</dbReference>
<accession>A0ABR1PFD5</accession>
<feature type="compositionally biased region" description="Low complexity" evidence="3">
    <location>
        <begin position="233"/>
        <end position="252"/>
    </location>
</feature>
<evidence type="ECO:0000313" key="6">
    <source>
        <dbReference type="Proteomes" id="UP001430848"/>
    </source>
</evidence>
<feature type="chain" id="PRO_5045437918" description="Acetylxylan esterase" evidence="4">
    <location>
        <begin position="17"/>
        <end position="282"/>
    </location>
</feature>
<evidence type="ECO:0000256" key="2">
    <source>
        <dbReference type="ARBA" id="ARBA00023157"/>
    </source>
</evidence>
<protein>
    <recommendedName>
        <fullName evidence="7">Acetylxylan esterase</fullName>
    </recommendedName>
</protein>
<name>A0ABR1PFD5_DIAER</name>
<dbReference type="Proteomes" id="UP001430848">
    <property type="component" value="Unassembled WGS sequence"/>
</dbReference>
<evidence type="ECO:0000313" key="5">
    <source>
        <dbReference type="EMBL" id="KAK7735455.1"/>
    </source>
</evidence>
<evidence type="ECO:0000256" key="1">
    <source>
        <dbReference type="ARBA" id="ARBA00022801"/>
    </source>
</evidence>
<proteinExistence type="predicted"/>
<reference evidence="5 6" key="1">
    <citation type="submission" date="2024-02" db="EMBL/GenBank/DDBJ databases">
        <title>De novo assembly and annotation of 12 fungi associated with fruit tree decline syndrome in Ontario, Canada.</title>
        <authorList>
            <person name="Sulman M."/>
            <person name="Ellouze W."/>
            <person name="Ilyukhin E."/>
        </authorList>
    </citation>
    <scope>NUCLEOTIDE SEQUENCE [LARGE SCALE GENOMIC DNA]</scope>
    <source>
        <strain evidence="5 6">M169</strain>
    </source>
</reference>
<dbReference type="InterPro" id="IPR029058">
    <property type="entry name" value="AB_hydrolase_fold"/>
</dbReference>
<keyword evidence="2" id="KW-1015">Disulfide bond</keyword>
<keyword evidence="4" id="KW-0732">Signal</keyword>
<dbReference type="PANTHER" id="PTHR33630:SF9">
    <property type="entry name" value="CUTINASE 4"/>
    <property type="match status" value="1"/>
</dbReference>
<evidence type="ECO:0000256" key="3">
    <source>
        <dbReference type="SAM" id="MobiDB-lite"/>
    </source>
</evidence>
<evidence type="ECO:0000256" key="4">
    <source>
        <dbReference type="SAM" id="SignalP"/>
    </source>
</evidence>
<dbReference type="SUPFAM" id="SSF53474">
    <property type="entry name" value="alpha/beta-Hydrolases"/>
    <property type="match status" value="1"/>
</dbReference>
<comment type="caution">
    <text evidence="5">The sequence shown here is derived from an EMBL/GenBank/DDBJ whole genome shotgun (WGS) entry which is preliminary data.</text>
</comment>
<organism evidence="5 6">
    <name type="scientific">Diaporthe eres</name>
    <name type="common">Phomopsis oblonga</name>
    <dbReference type="NCBI Taxonomy" id="83184"/>
    <lineage>
        <taxon>Eukaryota</taxon>
        <taxon>Fungi</taxon>
        <taxon>Dikarya</taxon>
        <taxon>Ascomycota</taxon>
        <taxon>Pezizomycotina</taxon>
        <taxon>Sordariomycetes</taxon>
        <taxon>Sordariomycetidae</taxon>
        <taxon>Diaporthales</taxon>
        <taxon>Diaporthaceae</taxon>
        <taxon>Diaporthe</taxon>
        <taxon>Diaporthe eres species complex</taxon>
    </lineage>
</organism>
<dbReference type="SMART" id="SM01110">
    <property type="entry name" value="Cutinase"/>
    <property type="match status" value="1"/>
</dbReference>
<feature type="signal peptide" evidence="4">
    <location>
        <begin position="1"/>
        <end position="16"/>
    </location>
</feature>
<keyword evidence="1" id="KW-0378">Hydrolase</keyword>
<dbReference type="Gene3D" id="3.40.50.1820">
    <property type="entry name" value="alpha/beta hydrolase"/>
    <property type="match status" value="1"/>
</dbReference>
<dbReference type="PANTHER" id="PTHR33630">
    <property type="entry name" value="CUTINASE RV1984C-RELATED-RELATED"/>
    <property type="match status" value="1"/>
</dbReference>
<dbReference type="Pfam" id="PF01083">
    <property type="entry name" value="Cutinase"/>
    <property type="match status" value="1"/>
</dbReference>
<keyword evidence="6" id="KW-1185">Reference proteome</keyword>
<dbReference type="InterPro" id="IPR000675">
    <property type="entry name" value="Cutinase/axe"/>
</dbReference>